<dbReference type="InterPro" id="IPR018852">
    <property type="entry name" value="DUF2456"/>
</dbReference>
<reference evidence="4" key="1">
    <citation type="submission" date="2016-02" db="EMBL/GenBank/DDBJ databases">
        <title>Draft genome sequence of Microdochium bolleyi, a fungal endophyte of beachgrass.</title>
        <authorList>
            <consortium name="DOE Joint Genome Institute"/>
            <person name="David A.S."/>
            <person name="May G."/>
            <person name="Haridas S."/>
            <person name="Lim J."/>
            <person name="Wang M."/>
            <person name="Labutti K."/>
            <person name="Lipzen A."/>
            <person name="Barry K."/>
            <person name="Grigoriev I.V."/>
        </authorList>
    </citation>
    <scope>NUCLEOTIDE SEQUENCE [LARGE SCALE GENOMIC DNA]</scope>
    <source>
        <strain evidence="4">J235TASD1</strain>
    </source>
</reference>
<evidence type="ECO:0000313" key="4">
    <source>
        <dbReference type="Proteomes" id="UP000070501"/>
    </source>
</evidence>
<keyword evidence="4" id="KW-1185">Reference proteome</keyword>
<accession>A0A136IU35</accession>
<proteinExistence type="predicted"/>
<keyword evidence="2" id="KW-0472">Membrane</keyword>
<evidence type="ECO:0000256" key="2">
    <source>
        <dbReference type="SAM" id="Phobius"/>
    </source>
</evidence>
<dbReference type="PANTHER" id="PTHR28297">
    <property type="entry name" value="FUNGAL PROTEIN"/>
    <property type="match status" value="1"/>
</dbReference>
<dbReference type="OrthoDB" id="15595at2759"/>
<protein>
    <submittedName>
        <fullName evidence="3">Uncharacterized protein</fullName>
    </submittedName>
</protein>
<gene>
    <name evidence="3" type="ORF">Micbo1qcDRAFT_207128</name>
</gene>
<evidence type="ECO:0000313" key="3">
    <source>
        <dbReference type="EMBL" id="KXJ88391.1"/>
    </source>
</evidence>
<keyword evidence="2" id="KW-0812">Transmembrane</keyword>
<dbReference type="Pfam" id="PF10445">
    <property type="entry name" value="DUF2456"/>
    <property type="match status" value="1"/>
</dbReference>
<dbReference type="InParanoid" id="A0A136IU35"/>
<sequence>MAKLPSPQNPELSAEKTSGAPRKNTPRPEPSQSAQSEEPKPQAAAASVADSLRGPEIDVEAAVTPPSVSPTLIDEESTPGIRGPVPFPNAAPATVVFPVHSARRSPYTFLKPSTHLTTRQCFILLYTAMVSIMSTALLNFGIASAMYGFSNDDPVHLFVFPIPLAGDSAITILIQLFLTWFPTLFLVNKYLQAGEIEPIGFLPEPWWCPLRWFMFLDRCPERHGRVTAALVMRFILSQLLRVLIFTILAYAILWAPSIGVLMAVADARCDWDWCFQPRWTPQVYKLIISAVTALLAAPTFTAF</sequence>
<dbReference type="Proteomes" id="UP000070501">
    <property type="component" value="Unassembled WGS sequence"/>
</dbReference>
<feature type="transmembrane region" description="Helical" evidence="2">
    <location>
        <begin position="123"/>
        <end position="149"/>
    </location>
</feature>
<organism evidence="3 4">
    <name type="scientific">Microdochium bolleyi</name>
    <dbReference type="NCBI Taxonomy" id="196109"/>
    <lineage>
        <taxon>Eukaryota</taxon>
        <taxon>Fungi</taxon>
        <taxon>Dikarya</taxon>
        <taxon>Ascomycota</taxon>
        <taxon>Pezizomycotina</taxon>
        <taxon>Sordariomycetes</taxon>
        <taxon>Xylariomycetidae</taxon>
        <taxon>Xylariales</taxon>
        <taxon>Microdochiaceae</taxon>
        <taxon>Microdochium</taxon>
    </lineage>
</organism>
<dbReference type="AlphaFoldDB" id="A0A136IU35"/>
<evidence type="ECO:0000256" key="1">
    <source>
        <dbReference type="SAM" id="MobiDB-lite"/>
    </source>
</evidence>
<feature type="transmembrane region" description="Helical" evidence="2">
    <location>
        <begin position="169"/>
        <end position="187"/>
    </location>
</feature>
<feature type="transmembrane region" description="Helical" evidence="2">
    <location>
        <begin position="242"/>
        <end position="263"/>
    </location>
</feature>
<dbReference type="FunCoup" id="A0A136IU35">
    <property type="interactions" value="10"/>
</dbReference>
<dbReference type="EMBL" id="KQ964258">
    <property type="protein sequence ID" value="KXJ88391.1"/>
    <property type="molecule type" value="Genomic_DNA"/>
</dbReference>
<name>A0A136IU35_9PEZI</name>
<feature type="region of interest" description="Disordered" evidence="1">
    <location>
        <begin position="1"/>
        <end position="84"/>
    </location>
</feature>
<dbReference type="PANTHER" id="PTHR28297:SF1">
    <property type="entry name" value="FUNGAL PROTEIN"/>
    <property type="match status" value="1"/>
</dbReference>
<feature type="transmembrane region" description="Helical" evidence="2">
    <location>
        <begin position="283"/>
        <end position="302"/>
    </location>
</feature>
<keyword evidence="2" id="KW-1133">Transmembrane helix</keyword>